<protein>
    <recommendedName>
        <fullName evidence="1">Dual OB-containing domain-containing protein</fullName>
    </recommendedName>
</protein>
<sequence length="235" mass="25148">MPTYNLIITDVTRYGSLFCVAGWDLQNGGMIRPEPPTANAAAEASRFWEEKYAGPGKFFAAGNIVRFDASAPPAHFPFPHATEDRLVIVGNSAVLGQMTPAQLVQAVAPGVSASMDDAFGGQLHRVHSGKAHVTAGSQVCSLDAIDLEPEAISFYEDNPAPGKRQLRALIDQDGVEYDLSVPADAAKTRFLADGVAALQADAQASQRIHVRLGLCRPFEAMPNSCYAQVNGLYFL</sequence>
<dbReference type="RefSeq" id="WP_143525375.1">
    <property type="nucleotide sequence ID" value="NZ_FMAC01000001.1"/>
</dbReference>
<evidence type="ECO:0000259" key="1">
    <source>
        <dbReference type="Pfam" id="PF22557"/>
    </source>
</evidence>
<evidence type="ECO:0000313" key="2">
    <source>
        <dbReference type="EMBL" id="SCB10619.1"/>
    </source>
</evidence>
<dbReference type="OrthoDB" id="8479656at2"/>
<dbReference type="Pfam" id="PF22557">
    <property type="entry name" value="DuOB"/>
    <property type="match status" value="1"/>
</dbReference>
<reference evidence="3" key="1">
    <citation type="submission" date="2016-08" db="EMBL/GenBank/DDBJ databases">
        <authorList>
            <person name="Varghese N."/>
            <person name="Submissions Spin"/>
        </authorList>
    </citation>
    <scope>NUCLEOTIDE SEQUENCE [LARGE SCALE GENOMIC DNA]</scope>
    <source>
        <strain evidence="3">CCBAU 57015</strain>
    </source>
</reference>
<accession>A0A1C3U549</accession>
<feature type="domain" description="Dual OB-containing" evidence="1">
    <location>
        <begin position="8"/>
        <end position="231"/>
    </location>
</feature>
<name>A0A1C3U549_9HYPH</name>
<organism evidence="2 3">
    <name type="scientific">Rhizobium hainanense</name>
    <dbReference type="NCBI Taxonomy" id="52131"/>
    <lineage>
        <taxon>Bacteria</taxon>
        <taxon>Pseudomonadati</taxon>
        <taxon>Pseudomonadota</taxon>
        <taxon>Alphaproteobacteria</taxon>
        <taxon>Hyphomicrobiales</taxon>
        <taxon>Rhizobiaceae</taxon>
        <taxon>Rhizobium/Agrobacterium group</taxon>
        <taxon>Rhizobium</taxon>
    </lineage>
</organism>
<evidence type="ECO:0000313" key="3">
    <source>
        <dbReference type="Proteomes" id="UP000186228"/>
    </source>
</evidence>
<dbReference type="Proteomes" id="UP000186228">
    <property type="component" value="Unassembled WGS sequence"/>
</dbReference>
<dbReference type="EMBL" id="FMAC01000001">
    <property type="protein sequence ID" value="SCB10619.1"/>
    <property type="molecule type" value="Genomic_DNA"/>
</dbReference>
<dbReference type="AlphaFoldDB" id="A0A1C3U549"/>
<gene>
    <name evidence="2" type="ORF">GA0061100_101720</name>
</gene>
<dbReference type="STRING" id="52131.GA0061100_101720"/>
<dbReference type="InterPro" id="IPR054335">
    <property type="entry name" value="DuOB_dom"/>
</dbReference>
<proteinExistence type="predicted"/>
<keyword evidence="3" id="KW-1185">Reference proteome</keyword>